<evidence type="ECO:0000313" key="1">
    <source>
        <dbReference type="EMBL" id="LAA58322.1"/>
    </source>
</evidence>
<dbReference type="AlphaFoldDB" id="A0A2D4GEZ8"/>
<accession>A0A2D4GEZ8</accession>
<sequence length="99" mass="11365">MAKQSALKNFFAENKVTFYVRKNITFDHIRQKHNKLLRNVESCTMYHPNVVIIPMLGSAPVGQIQQLVLSKILSLPVGFFYSLDIESFLHSSSRLLCPR</sequence>
<dbReference type="EMBL" id="IACJ01125071">
    <property type="protein sequence ID" value="LAA58322.1"/>
    <property type="molecule type" value="Transcribed_RNA"/>
</dbReference>
<organism evidence="1">
    <name type="scientific">Micrurus corallinus</name>
    <name type="common">Brazilian coral snake</name>
    <dbReference type="NCBI Taxonomy" id="54390"/>
    <lineage>
        <taxon>Eukaryota</taxon>
        <taxon>Metazoa</taxon>
        <taxon>Chordata</taxon>
        <taxon>Craniata</taxon>
        <taxon>Vertebrata</taxon>
        <taxon>Euteleostomi</taxon>
        <taxon>Lepidosauria</taxon>
        <taxon>Squamata</taxon>
        <taxon>Bifurcata</taxon>
        <taxon>Unidentata</taxon>
        <taxon>Episquamata</taxon>
        <taxon>Toxicofera</taxon>
        <taxon>Serpentes</taxon>
        <taxon>Colubroidea</taxon>
        <taxon>Elapidae</taxon>
        <taxon>Elapinae</taxon>
        <taxon>Micrurus</taxon>
    </lineage>
</organism>
<proteinExistence type="predicted"/>
<reference evidence="1" key="1">
    <citation type="submission" date="2017-07" db="EMBL/GenBank/DDBJ databases">
        <authorList>
            <person name="Mikheyev A."/>
            <person name="Grau M."/>
        </authorList>
    </citation>
    <scope>NUCLEOTIDE SEQUENCE</scope>
    <source>
        <tissue evidence="1">Venom_gland</tissue>
    </source>
</reference>
<name>A0A2D4GEZ8_MICCO</name>
<protein>
    <submittedName>
        <fullName evidence="1">Uncharacterized protein</fullName>
    </submittedName>
</protein>
<reference evidence="1" key="2">
    <citation type="submission" date="2017-11" db="EMBL/GenBank/DDBJ databases">
        <title>Coralsnake Venomics: Analyses of Venom Gland Transcriptomes and Proteomes of Six Brazilian Taxa.</title>
        <authorList>
            <person name="Aird S.D."/>
            <person name="Jorge da Silva N."/>
            <person name="Qiu L."/>
            <person name="Villar-Briones A."/>
            <person name="Aparecida-Saddi V."/>
            <person name="Campos-Telles M.P."/>
            <person name="Grau M."/>
            <person name="Mikheyev A.S."/>
        </authorList>
    </citation>
    <scope>NUCLEOTIDE SEQUENCE</scope>
    <source>
        <tissue evidence="1">Venom_gland</tissue>
    </source>
</reference>